<dbReference type="Proteomes" id="UP000289323">
    <property type="component" value="Unassembled WGS sequence"/>
</dbReference>
<organism evidence="1 2">
    <name type="scientific">Thermothielavioides terrestris</name>
    <dbReference type="NCBI Taxonomy" id="2587410"/>
    <lineage>
        <taxon>Eukaryota</taxon>
        <taxon>Fungi</taxon>
        <taxon>Dikarya</taxon>
        <taxon>Ascomycota</taxon>
        <taxon>Pezizomycotina</taxon>
        <taxon>Sordariomycetes</taxon>
        <taxon>Sordariomycetidae</taxon>
        <taxon>Sordariales</taxon>
        <taxon>Chaetomiaceae</taxon>
        <taxon>Thermothielavioides</taxon>
    </lineage>
</organism>
<reference evidence="1 2" key="1">
    <citation type="submission" date="2018-04" db="EMBL/GenBank/DDBJ databases">
        <authorList>
            <person name="Huttner S."/>
            <person name="Dainat J."/>
        </authorList>
    </citation>
    <scope>NUCLEOTIDE SEQUENCE [LARGE SCALE GENOMIC DNA]</scope>
</reference>
<gene>
    <name evidence="1" type="ORF">TT172_LOCUS581</name>
</gene>
<protein>
    <submittedName>
        <fullName evidence="1">41564771-e860-4760-8937-3c5b411d662d</fullName>
    </submittedName>
</protein>
<name>A0A3S4AIB6_9PEZI</name>
<accession>A0A3S4AIB6</accession>
<evidence type="ECO:0000313" key="2">
    <source>
        <dbReference type="Proteomes" id="UP000289323"/>
    </source>
</evidence>
<sequence>MAILFIGRSA</sequence>
<proteinExistence type="predicted"/>
<dbReference type="EMBL" id="OUUZ01000001">
    <property type="protein sequence ID" value="SPQ18162.1"/>
    <property type="molecule type" value="Genomic_DNA"/>
</dbReference>
<evidence type="ECO:0000313" key="1">
    <source>
        <dbReference type="EMBL" id="SPQ18162.1"/>
    </source>
</evidence>